<dbReference type="RefSeq" id="WP_075803217.1">
    <property type="nucleotide sequence ID" value="NZ_MKZO01000018.1"/>
</dbReference>
<dbReference type="SUPFAM" id="SSF51197">
    <property type="entry name" value="Clavaminate synthase-like"/>
    <property type="match status" value="1"/>
</dbReference>
<dbReference type="Proteomes" id="UP000186736">
    <property type="component" value="Unassembled WGS sequence"/>
</dbReference>
<dbReference type="GO" id="GO:0016706">
    <property type="term" value="F:2-oxoglutarate-dependent dioxygenase activity"/>
    <property type="evidence" value="ECO:0007669"/>
    <property type="project" value="TreeGrafter"/>
</dbReference>
<dbReference type="GO" id="GO:0046872">
    <property type="term" value="F:metal ion binding"/>
    <property type="evidence" value="ECO:0007669"/>
    <property type="project" value="UniProtKB-KW"/>
</dbReference>
<dbReference type="Gene3D" id="2.60.120.650">
    <property type="entry name" value="Cupin"/>
    <property type="match status" value="1"/>
</dbReference>
<keyword evidence="7" id="KW-0689">Ribosomal protein</keyword>
<dbReference type="GO" id="GO:0005840">
    <property type="term" value="C:ribosome"/>
    <property type="evidence" value="ECO:0007669"/>
    <property type="project" value="UniProtKB-KW"/>
</dbReference>
<comment type="caution">
    <text evidence="7">The sequence shown here is derived from an EMBL/GenBank/DDBJ whole genome shotgun (WGS) entry which is preliminary data.</text>
</comment>
<evidence type="ECO:0000256" key="1">
    <source>
        <dbReference type="ARBA" id="ARBA00001954"/>
    </source>
</evidence>
<feature type="domain" description="JmjC" evidence="6">
    <location>
        <begin position="101"/>
        <end position="229"/>
    </location>
</feature>
<evidence type="ECO:0000256" key="2">
    <source>
        <dbReference type="ARBA" id="ARBA00022723"/>
    </source>
</evidence>
<name>A0A1Q9R5R3_PSEPU</name>
<keyword evidence="7" id="KW-0687">Ribonucleoprotein</keyword>
<evidence type="ECO:0000256" key="4">
    <source>
        <dbReference type="ARBA" id="ARBA00023002"/>
    </source>
</evidence>
<keyword evidence="4 7" id="KW-0560">Oxidoreductase</keyword>
<dbReference type="EC" id="1.14.11.-" evidence="7"/>
<organism evidence="7 8">
    <name type="scientific">Pseudomonas putida</name>
    <name type="common">Arthrobacter siderocapsulatus</name>
    <dbReference type="NCBI Taxonomy" id="303"/>
    <lineage>
        <taxon>Bacteria</taxon>
        <taxon>Pseudomonadati</taxon>
        <taxon>Pseudomonadota</taxon>
        <taxon>Gammaproteobacteria</taxon>
        <taxon>Pseudomonadales</taxon>
        <taxon>Pseudomonadaceae</taxon>
        <taxon>Pseudomonas</taxon>
    </lineage>
</organism>
<accession>A0A1Q9R5R3</accession>
<dbReference type="PANTHER" id="PTHR13096:SF8">
    <property type="entry name" value="RIBOSOMAL OXYGENASE 1"/>
    <property type="match status" value="1"/>
</dbReference>
<evidence type="ECO:0000259" key="6">
    <source>
        <dbReference type="PROSITE" id="PS51184"/>
    </source>
</evidence>
<proteinExistence type="predicted"/>
<evidence type="ECO:0000313" key="7">
    <source>
        <dbReference type="EMBL" id="OLS62721.1"/>
    </source>
</evidence>
<comment type="cofactor">
    <cofactor evidence="1">
        <name>Fe(2+)</name>
        <dbReference type="ChEBI" id="CHEBI:29033"/>
    </cofactor>
</comment>
<keyword evidence="2" id="KW-0479">Metal-binding</keyword>
<dbReference type="InterPro" id="IPR046799">
    <property type="entry name" value="ROXA-like_wH"/>
</dbReference>
<dbReference type="PANTHER" id="PTHR13096">
    <property type="entry name" value="MINA53 MYC INDUCED NUCLEAR ANTIGEN"/>
    <property type="match status" value="1"/>
</dbReference>
<dbReference type="EMBL" id="MKZO01000018">
    <property type="protein sequence ID" value="OLS62721.1"/>
    <property type="molecule type" value="Genomic_DNA"/>
</dbReference>
<dbReference type="Pfam" id="PF08007">
    <property type="entry name" value="JmjC_2"/>
    <property type="match status" value="1"/>
</dbReference>
<gene>
    <name evidence="7" type="primary">ycfD</name>
    <name evidence="7" type="ORF">PSEMO_22820</name>
</gene>
<dbReference type="InterPro" id="IPR039994">
    <property type="entry name" value="NO66-like"/>
</dbReference>
<dbReference type="AlphaFoldDB" id="A0A1Q9R5R3"/>
<dbReference type="InterPro" id="IPR003347">
    <property type="entry name" value="JmjC_dom"/>
</dbReference>
<keyword evidence="5" id="KW-0408">Iron</keyword>
<reference evidence="7 8" key="1">
    <citation type="submission" date="2016-10" db="EMBL/GenBank/DDBJ databases">
        <title>Genome Sequence of Pseudomonas putida GM4FR.</title>
        <authorList>
            <person name="Poehlein A."/>
            <person name="Wemheuer F."/>
            <person name="Hollensteiner J."/>
            <person name="Wemheuer B."/>
        </authorList>
    </citation>
    <scope>NUCLEOTIDE SEQUENCE [LARGE SCALE GENOMIC DNA]</scope>
    <source>
        <strain evidence="7 8">GM4FR</strain>
    </source>
</reference>
<sequence>MNPDIPLQLLGGLTARQFMRDYWQKKPLLVRQAFTDFESPIDADELAGLALEEEVESRLVLEHGETPWELRRGPFTEETFGSLPERDWTLLVQSVDQFVPEVGELLEHFRFLPSWRIDDVMISFATPGGSVGPHFDNYDVFLLQGQGKRNWKVGQMCNSDSPLLEHPDLRILADFEQSDEWTLEPGDMLYLPPRLAHYGVAEDNCLTYSVGFRAPSAAEVLTHFTDFLGQFLTDEERYSDADAQPVSDDPHQIQHDALGRLKSLLNEHMGDERLLLTWFGQFMTEPRYPELVSGEELSEADLIDSLEQGAIIIRNPSARLAWSEVDDNLLLFASGQSRLLPGNLRELLKLICSADALHAENLGDWLGDENGLELVCQLIQQGSLGFANE</sequence>
<evidence type="ECO:0000256" key="5">
    <source>
        <dbReference type="ARBA" id="ARBA00023004"/>
    </source>
</evidence>
<dbReference type="SMART" id="SM00558">
    <property type="entry name" value="JmjC"/>
    <property type="match status" value="1"/>
</dbReference>
<dbReference type="Pfam" id="PF20514">
    <property type="entry name" value="WHD_ROXA"/>
    <property type="match status" value="1"/>
</dbReference>
<protein>
    <submittedName>
        <fullName evidence="7">50S ribosomal protein L16 arginine hydroxylase</fullName>
        <ecNumber evidence="7">1.14.11.-</ecNumber>
    </submittedName>
</protein>
<dbReference type="PROSITE" id="PS51184">
    <property type="entry name" value="JMJC"/>
    <property type="match status" value="1"/>
</dbReference>
<evidence type="ECO:0000313" key="8">
    <source>
        <dbReference type="Proteomes" id="UP000186736"/>
    </source>
</evidence>
<dbReference type="OrthoDB" id="9764016at2"/>
<dbReference type="Gene3D" id="3.40.366.30">
    <property type="entry name" value="50S ribosomal protein L16 arginine hydroxylase, Chain A, Domain 2"/>
    <property type="match status" value="1"/>
</dbReference>
<evidence type="ECO:0000256" key="3">
    <source>
        <dbReference type="ARBA" id="ARBA00022964"/>
    </source>
</evidence>
<keyword evidence="3" id="KW-0223">Dioxygenase</keyword>